<accession>A0AAV7RWE9</accession>
<dbReference type="EMBL" id="JANPWB010000009">
    <property type="protein sequence ID" value="KAJ1156826.1"/>
    <property type="molecule type" value="Genomic_DNA"/>
</dbReference>
<comment type="caution">
    <text evidence="1">The sequence shown here is derived from an EMBL/GenBank/DDBJ whole genome shotgun (WGS) entry which is preliminary data.</text>
</comment>
<sequence length="76" mass="8209">MLEAAAGPPPVFGRDYSSFSSHAMPLQLRRGGASTVGKVLGTRSEFRAEFRAVNPTVSFNVSVALHLLYLCLVRIS</sequence>
<protein>
    <submittedName>
        <fullName evidence="1">Uncharacterized protein</fullName>
    </submittedName>
</protein>
<proteinExistence type="predicted"/>
<organism evidence="1 2">
    <name type="scientific">Pleurodeles waltl</name>
    <name type="common">Iberian ribbed newt</name>
    <dbReference type="NCBI Taxonomy" id="8319"/>
    <lineage>
        <taxon>Eukaryota</taxon>
        <taxon>Metazoa</taxon>
        <taxon>Chordata</taxon>
        <taxon>Craniata</taxon>
        <taxon>Vertebrata</taxon>
        <taxon>Euteleostomi</taxon>
        <taxon>Amphibia</taxon>
        <taxon>Batrachia</taxon>
        <taxon>Caudata</taxon>
        <taxon>Salamandroidea</taxon>
        <taxon>Salamandridae</taxon>
        <taxon>Pleurodelinae</taxon>
        <taxon>Pleurodeles</taxon>
    </lineage>
</organism>
<gene>
    <name evidence="1" type="ORF">NDU88_009543</name>
</gene>
<evidence type="ECO:0000313" key="1">
    <source>
        <dbReference type="EMBL" id="KAJ1156826.1"/>
    </source>
</evidence>
<name>A0AAV7RWE9_PLEWA</name>
<reference evidence="1" key="1">
    <citation type="journal article" date="2022" name="bioRxiv">
        <title>Sequencing and chromosome-scale assembly of the giantPleurodeles waltlgenome.</title>
        <authorList>
            <person name="Brown T."/>
            <person name="Elewa A."/>
            <person name="Iarovenko S."/>
            <person name="Subramanian E."/>
            <person name="Araus A.J."/>
            <person name="Petzold A."/>
            <person name="Susuki M."/>
            <person name="Suzuki K.-i.T."/>
            <person name="Hayashi T."/>
            <person name="Toyoda A."/>
            <person name="Oliveira C."/>
            <person name="Osipova E."/>
            <person name="Leigh N.D."/>
            <person name="Simon A."/>
            <person name="Yun M.H."/>
        </authorList>
    </citation>
    <scope>NUCLEOTIDE SEQUENCE</scope>
    <source>
        <strain evidence="1">20211129_DDA</strain>
        <tissue evidence="1">Liver</tissue>
    </source>
</reference>
<evidence type="ECO:0000313" key="2">
    <source>
        <dbReference type="Proteomes" id="UP001066276"/>
    </source>
</evidence>
<keyword evidence="2" id="KW-1185">Reference proteome</keyword>
<dbReference type="Proteomes" id="UP001066276">
    <property type="component" value="Chromosome 5"/>
</dbReference>
<dbReference type="AlphaFoldDB" id="A0AAV7RWE9"/>